<evidence type="ECO:0000256" key="7">
    <source>
        <dbReference type="ARBA" id="ARBA00023010"/>
    </source>
</evidence>
<dbReference type="Proteomes" id="UP000460549">
    <property type="component" value="Unassembled WGS sequence"/>
</dbReference>
<dbReference type="NCBIfam" id="TIGR01129">
    <property type="entry name" value="secD"/>
    <property type="match status" value="1"/>
</dbReference>
<evidence type="ECO:0000256" key="2">
    <source>
        <dbReference type="ARBA" id="ARBA00022448"/>
    </source>
</evidence>
<accession>A0A7X2PF22</accession>
<evidence type="ECO:0000256" key="6">
    <source>
        <dbReference type="ARBA" id="ARBA00022989"/>
    </source>
</evidence>
<dbReference type="PANTHER" id="PTHR30081:SF1">
    <property type="entry name" value="PROTEIN TRANSLOCASE SUBUNIT SECD"/>
    <property type="match status" value="1"/>
</dbReference>
<dbReference type="FunFam" id="1.20.1640.10:FF:000004">
    <property type="entry name" value="Protein translocase subunit SecD"/>
    <property type="match status" value="1"/>
</dbReference>
<evidence type="ECO:0000259" key="10">
    <source>
        <dbReference type="Pfam" id="PF21760"/>
    </source>
</evidence>
<evidence type="ECO:0000256" key="9">
    <source>
        <dbReference type="HAMAP-Rule" id="MF_01463"/>
    </source>
</evidence>
<reference evidence="12 13" key="1">
    <citation type="submission" date="2019-08" db="EMBL/GenBank/DDBJ databases">
        <title>In-depth cultivation of the pig gut microbiome towards novel bacterial diversity and tailored functional studies.</title>
        <authorList>
            <person name="Wylensek D."/>
            <person name="Hitch T.C.A."/>
            <person name="Clavel T."/>
        </authorList>
    </citation>
    <scope>NUCLEOTIDE SEQUENCE [LARGE SCALE GENOMIC DNA]</scope>
    <source>
        <strain evidence="12 13">NM-380-WT-3C1</strain>
    </source>
</reference>
<dbReference type="InterPro" id="IPR005791">
    <property type="entry name" value="SecD"/>
</dbReference>
<keyword evidence="5 9" id="KW-0653">Protein transport</keyword>
<dbReference type="GO" id="GO:0065002">
    <property type="term" value="P:intracellular protein transmembrane transport"/>
    <property type="evidence" value="ECO:0007669"/>
    <property type="project" value="UniProtKB-UniRule"/>
</dbReference>
<evidence type="ECO:0000313" key="13">
    <source>
        <dbReference type="Proteomes" id="UP000460549"/>
    </source>
</evidence>
<dbReference type="AlphaFoldDB" id="A0A7X2PF22"/>
<dbReference type="GO" id="GO:0043952">
    <property type="term" value="P:protein transport by the Sec complex"/>
    <property type="evidence" value="ECO:0007669"/>
    <property type="project" value="UniProtKB-UniRule"/>
</dbReference>
<feature type="transmembrane region" description="Helical" evidence="9">
    <location>
        <begin position="524"/>
        <end position="552"/>
    </location>
</feature>
<dbReference type="NCBIfam" id="TIGR00916">
    <property type="entry name" value="2A0604s01"/>
    <property type="match status" value="1"/>
</dbReference>
<sequence>MKNAGRIALVLLVLIVSAVLLYPSIKWYCFVSEDVKNLATGSKEQIRSYSRAKASEDGDALLALGGAAAIPKEYSYLIDEAKDRGYKSSSWDVSSLMGAFKNKSDLYSVIENHYRKEIMDAKALQNRILSLGLDLKGGVSVLLEADVAAFEEKLGHAPSAEEISSAVSQDIEILSSRIDQYGVSEPDIRKQGDNQILIEIPGEADTERVNSFLQGKGSLYFCLVDASLTNKVNSLYQNDPNSFFDENGELVTPSIVPNGKLMLGYYKSDDYSLDVLESLVVLDPTVTLDGSYIESSQQSKDNVTNRPVVNFTLSSEGGRLFYELTSKHKGEPLAVVLDGKVRSVATINDAISSNVQISGFTEKEAQALAITLKSASFPIDLEIVSMTSVGATLGDDAVKTGLMAIVIGFMLVIIFMIAYYSLSGLVADIALLLNLFIMVSLLSALSFTVTLTSIAGLILTLGMAVDANVIIYERIKEELKKGKSAYAALESGFKRAFWTIMDSNVTTIIAALVLSTLGSSSVKGFAITLAIGIASSLFTSLYFSHLVFSLFIKEDTKRFMISFKGGKR</sequence>
<dbReference type="Gene3D" id="3.30.70.3220">
    <property type="match status" value="1"/>
</dbReference>
<comment type="similarity">
    <text evidence="9">Belongs to the SecD/SecF family. SecD subfamily.</text>
</comment>
<dbReference type="InterPro" id="IPR055344">
    <property type="entry name" value="SecD_SecF_C_bact"/>
</dbReference>
<feature type="domain" description="Protein translocase subunit SecDF P1" evidence="10">
    <location>
        <begin position="167"/>
        <end position="225"/>
    </location>
</feature>
<dbReference type="InterPro" id="IPR022813">
    <property type="entry name" value="SecD/SecF_arch_bac"/>
</dbReference>
<evidence type="ECO:0000256" key="1">
    <source>
        <dbReference type="ARBA" id="ARBA00004651"/>
    </source>
</evidence>
<evidence type="ECO:0000256" key="5">
    <source>
        <dbReference type="ARBA" id="ARBA00022927"/>
    </source>
</evidence>
<evidence type="ECO:0000256" key="8">
    <source>
        <dbReference type="ARBA" id="ARBA00023136"/>
    </source>
</evidence>
<evidence type="ECO:0000256" key="4">
    <source>
        <dbReference type="ARBA" id="ARBA00022692"/>
    </source>
</evidence>
<evidence type="ECO:0000259" key="11">
    <source>
        <dbReference type="Pfam" id="PF22599"/>
    </source>
</evidence>
<dbReference type="PANTHER" id="PTHR30081">
    <property type="entry name" value="PROTEIN-EXPORT MEMBRANE PROTEIN SEC"/>
    <property type="match status" value="1"/>
</dbReference>
<dbReference type="InterPro" id="IPR054384">
    <property type="entry name" value="SecDF_P1_head"/>
</dbReference>
<feature type="transmembrane region" description="Helical" evidence="9">
    <location>
        <begin position="496"/>
        <end position="518"/>
    </location>
</feature>
<feature type="transmembrane region" description="Helical" evidence="9">
    <location>
        <begin position="402"/>
        <end position="422"/>
    </location>
</feature>
<proteinExistence type="inferred from homology"/>
<keyword evidence="13" id="KW-1185">Reference proteome</keyword>
<keyword evidence="7 9" id="KW-0811">Translocation</keyword>
<keyword evidence="8 9" id="KW-0472">Membrane</keyword>
<keyword evidence="2 9" id="KW-0813">Transport</keyword>
<dbReference type="InterPro" id="IPR001036">
    <property type="entry name" value="Acrflvin-R"/>
</dbReference>
<evidence type="ECO:0000256" key="3">
    <source>
        <dbReference type="ARBA" id="ARBA00022475"/>
    </source>
</evidence>
<keyword evidence="4 9" id="KW-0812">Transmembrane</keyword>
<gene>
    <name evidence="9 12" type="primary">secD</name>
    <name evidence="12" type="ORF">FYJ80_10730</name>
</gene>
<feature type="domain" description="SecDF P1 head subdomain" evidence="11">
    <location>
        <begin position="279"/>
        <end position="378"/>
    </location>
</feature>
<feature type="transmembrane region" description="Helical" evidence="9">
    <location>
        <begin position="454"/>
        <end position="475"/>
    </location>
</feature>
<dbReference type="SUPFAM" id="SSF82866">
    <property type="entry name" value="Multidrug efflux transporter AcrB transmembrane domain"/>
    <property type="match status" value="1"/>
</dbReference>
<comment type="subcellular location">
    <subcellularLocation>
        <location evidence="1 9">Cell membrane</location>
        <topology evidence="1 9">Multi-pass membrane protein</topology>
    </subcellularLocation>
</comment>
<organism evidence="12 13">
    <name type="scientific">Bullifex porci</name>
    <dbReference type="NCBI Taxonomy" id="2606638"/>
    <lineage>
        <taxon>Bacteria</taxon>
        <taxon>Pseudomonadati</taxon>
        <taxon>Spirochaetota</taxon>
        <taxon>Spirochaetia</taxon>
        <taxon>Spirochaetales</taxon>
        <taxon>Spirochaetaceae</taxon>
        <taxon>Bullifex</taxon>
    </lineage>
</organism>
<comment type="caution">
    <text evidence="12">The sequence shown here is derived from an EMBL/GenBank/DDBJ whole genome shotgun (WGS) entry which is preliminary data.</text>
</comment>
<comment type="caution">
    <text evidence="9">Lacks conserved residue(s) required for the propagation of feature annotation.</text>
</comment>
<comment type="subunit">
    <text evidence="9">Forms a complex with SecF. Part of the essential Sec protein translocation apparatus which comprises SecA, SecYEG and auxiliary proteins SecDF. Other proteins may also be involved.</text>
</comment>
<dbReference type="Gene3D" id="3.30.1360.200">
    <property type="match status" value="1"/>
</dbReference>
<dbReference type="Pfam" id="PF00873">
    <property type="entry name" value="ACR_tran"/>
    <property type="match status" value="1"/>
</dbReference>
<dbReference type="GO" id="GO:0015450">
    <property type="term" value="F:protein-transporting ATPase activity"/>
    <property type="evidence" value="ECO:0007669"/>
    <property type="project" value="InterPro"/>
</dbReference>
<dbReference type="Pfam" id="PF22599">
    <property type="entry name" value="SecDF_P1_head"/>
    <property type="match status" value="1"/>
</dbReference>
<dbReference type="GO" id="GO:0006605">
    <property type="term" value="P:protein targeting"/>
    <property type="evidence" value="ECO:0007669"/>
    <property type="project" value="UniProtKB-UniRule"/>
</dbReference>
<dbReference type="HAMAP" id="MF_01463_B">
    <property type="entry name" value="SecD_B"/>
    <property type="match status" value="1"/>
</dbReference>
<dbReference type="RefSeq" id="WP_154426811.1">
    <property type="nucleotide sequence ID" value="NZ_VUNN01000032.1"/>
</dbReference>
<dbReference type="InterPro" id="IPR048631">
    <property type="entry name" value="SecD_1st"/>
</dbReference>
<keyword evidence="6 9" id="KW-1133">Transmembrane helix</keyword>
<dbReference type="EMBL" id="VUNN01000032">
    <property type="protein sequence ID" value="MSU07233.1"/>
    <property type="molecule type" value="Genomic_DNA"/>
</dbReference>
<dbReference type="Pfam" id="PF21760">
    <property type="entry name" value="SecD_1st"/>
    <property type="match status" value="1"/>
</dbReference>
<feature type="transmembrane region" description="Helical" evidence="9">
    <location>
        <begin position="429"/>
        <end position="448"/>
    </location>
</feature>
<protein>
    <recommendedName>
        <fullName evidence="9">Protein translocase subunit SecD</fullName>
    </recommendedName>
</protein>
<name>A0A7X2PF22_9SPIO</name>
<evidence type="ECO:0000313" key="12">
    <source>
        <dbReference type="EMBL" id="MSU07233.1"/>
    </source>
</evidence>
<dbReference type="PRINTS" id="PR00702">
    <property type="entry name" value="ACRIFLAVINRP"/>
</dbReference>
<keyword evidence="3 9" id="KW-1003">Cell membrane</keyword>
<comment type="function">
    <text evidence="9">Part of the Sec protein translocase complex. Interacts with the SecYEG preprotein conducting channel. SecDF uses the proton motive force (PMF) to complete protein translocation after the ATP-dependent function of SecA.</text>
</comment>
<dbReference type="GO" id="GO:0005886">
    <property type="term" value="C:plasma membrane"/>
    <property type="evidence" value="ECO:0007669"/>
    <property type="project" value="UniProtKB-SubCell"/>
</dbReference>
<dbReference type="Gene3D" id="1.20.1640.10">
    <property type="entry name" value="Multidrug efflux transporter AcrB transmembrane domain"/>
    <property type="match status" value="1"/>
</dbReference>